<protein>
    <submittedName>
        <fullName evidence="1">Uncharacterized protein</fullName>
    </submittedName>
</protein>
<comment type="caution">
    <text evidence="1">The sequence shown here is derived from an EMBL/GenBank/DDBJ whole genome shotgun (WGS) entry which is preliminary data.</text>
</comment>
<sequence length="96" mass="10711">MMRIFQFRDPTPIEALVLASDQDAATELFEEYVLAHGGDPDTLLWRELGLDHLEDDALAGVRDAMKLNREGLVVFEGEGRLVFVIPVGNGRLAEEE</sequence>
<dbReference type="EMBL" id="JAMGBB010000001">
    <property type="protein sequence ID" value="MCL6740565.1"/>
    <property type="molecule type" value="Genomic_DNA"/>
</dbReference>
<name>A0ABT0S835_9SPHN</name>
<gene>
    <name evidence="1" type="ORF">LZ518_05390</name>
</gene>
<dbReference type="Proteomes" id="UP001165383">
    <property type="component" value="Unassembled WGS sequence"/>
</dbReference>
<keyword evidence="2" id="KW-1185">Reference proteome</keyword>
<reference evidence="1" key="1">
    <citation type="submission" date="2022-05" db="EMBL/GenBank/DDBJ databases">
        <authorList>
            <person name="Jo J.-H."/>
            <person name="Im W.-T."/>
        </authorList>
    </citation>
    <scope>NUCLEOTIDE SEQUENCE</scope>
    <source>
        <strain evidence="1">RB56-2</strain>
    </source>
</reference>
<dbReference type="RefSeq" id="WP_249914990.1">
    <property type="nucleotide sequence ID" value="NZ_JAMGBB010000001.1"/>
</dbReference>
<evidence type="ECO:0000313" key="2">
    <source>
        <dbReference type="Proteomes" id="UP001165383"/>
    </source>
</evidence>
<evidence type="ECO:0000313" key="1">
    <source>
        <dbReference type="EMBL" id="MCL6740565.1"/>
    </source>
</evidence>
<organism evidence="1 2">
    <name type="scientific">Sphingomonas brevis</name>
    <dbReference type="NCBI Taxonomy" id="2908206"/>
    <lineage>
        <taxon>Bacteria</taxon>
        <taxon>Pseudomonadati</taxon>
        <taxon>Pseudomonadota</taxon>
        <taxon>Alphaproteobacteria</taxon>
        <taxon>Sphingomonadales</taxon>
        <taxon>Sphingomonadaceae</taxon>
        <taxon>Sphingomonas</taxon>
    </lineage>
</organism>
<accession>A0ABT0S835</accession>
<proteinExistence type="predicted"/>